<dbReference type="OrthoDB" id="8693905at2759"/>
<dbReference type="AlphaFoldDB" id="A0A835MXC7"/>
<proteinExistence type="predicted"/>
<evidence type="ECO:0000256" key="2">
    <source>
        <dbReference type="ARBA" id="ARBA00022741"/>
    </source>
</evidence>
<evidence type="ECO:0000313" key="8">
    <source>
        <dbReference type="Proteomes" id="UP000657918"/>
    </source>
</evidence>
<evidence type="ECO:0000313" key="7">
    <source>
        <dbReference type="EMBL" id="KAF9682387.1"/>
    </source>
</evidence>
<keyword evidence="1" id="KW-0808">Transferase</keyword>
<dbReference type="InterPro" id="IPR052751">
    <property type="entry name" value="Plant_MAPKKK"/>
</dbReference>
<evidence type="ECO:0000256" key="5">
    <source>
        <dbReference type="PROSITE-ProRule" id="PRU10141"/>
    </source>
</evidence>
<dbReference type="Pfam" id="PF00069">
    <property type="entry name" value="Pkinase"/>
    <property type="match status" value="2"/>
</dbReference>
<dbReference type="PROSITE" id="PS00108">
    <property type="entry name" value="PROTEIN_KINASE_ST"/>
    <property type="match status" value="2"/>
</dbReference>
<dbReference type="InterPro" id="IPR011009">
    <property type="entry name" value="Kinase-like_dom_sf"/>
</dbReference>
<dbReference type="EMBL" id="JADGMS010000005">
    <property type="protein sequence ID" value="KAF9682387.1"/>
    <property type="molecule type" value="Genomic_DNA"/>
</dbReference>
<dbReference type="PANTHER" id="PTHR48011:SF18">
    <property type="entry name" value="MITOGEN-ACTIVATED PROTEIN KINASE KINASE KINASE 19-RELATED"/>
    <property type="match status" value="1"/>
</dbReference>
<feature type="domain" description="Protein kinase" evidence="6">
    <location>
        <begin position="393"/>
        <end position="649"/>
    </location>
</feature>
<dbReference type="InterPro" id="IPR008271">
    <property type="entry name" value="Ser/Thr_kinase_AS"/>
</dbReference>
<dbReference type="PANTHER" id="PTHR48011">
    <property type="entry name" value="CCR4-NOT TRANSCRIPTIONAL COMPLEX SUBUNIT CAF120-RELATED"/>
    <property type="match status" value="1"/>
</dbReference>
<dbReference type="PROSITE" id="PS50011">
    <property type="entry name" value="PROTEIN_KINASE_DOM"/>
    <property type="match status" value="2"/>
</dbReference>
<dbReference type="GO" id="GO:0007165">
    <property type="term" value="P:signal transduction"/>
    <property type="evidence" value="ECO:0007669"/>
    <property type="project" value="TreeGrafter"/>
</dbReference>
<name>A0A835MXC7_9ROSI</name>
<feature type="domain" description="Protein kinase" evidence="6">
    <location>
        <begin position="3"/>
        <end position="264"/>
    </location>
</feature>
<evidence type="ECO:0000256" key="3">
    <source>
        <dbReference type="ARBA" id="ARBA00022777"/>
    </source>
</evidence>
<protein>
    <recommendedName>
        <fullName evidence="6">Protein kinase domain-containing protein</fullName>
    </recommendedName>
</protein>
<reference evidence="7 8" key="1">
    <citation type="submission" date="2020-10" db="EMBL/GenBank/DDBJ databases">
        <title>Plant Genome Project.</title>
        <authorList>
            <person name="Zhang R.-G."/>
        </authorList>
    </citation>
    <scope>NUCLEOTIDE SEQUENCE [LARGE SCALE GENOMIC DNA]</scope>
    <source>
        <strain evidence="7">FAFU-HL-1</strain>
        <tissue evidence="7">Leaf</tissue>
    </source>
</reference>
<dbReference type="SUPFAM" id="SSF56112">
    <property type="entry name" value="Protein kinase-like (PK-like)"/>
    <property type="match status" value="2"/>
</dbReference>
<dbReference type="GO" id="GO:0005524">
    <property type="term" value="F:ATP binding"/>
    <property type="evidence" value="ECO:0007669"/>
    <property type="project" value="UniProtKB-UniRule"/>
</dbReference>
<keyword evidence="2 5" id="KW-0547">Nucleotide-binding</keyword>
<evidence type="ECO:0000259" key="6">
    <source>
        <dbReference type="PROSITE" id="PS50011"/>
    </source>
</evidence>
<keyword evidence="4 5" id="KW-0067">ATP-binding</keyword>
<dbReference type="InterPro" id="IPR017441">
    <property type="entry name" value="Protein_kinase_ATP_BS"/>
</dbReference>
<dbReference type="CDD" id="cd06606">
    <property type="entry name" value="STKc_MAPKKK"/>
    <property type="match status" value="2"/>
</dbReference>
<dbReference type="Gene3D" id="1.10.510.10">
    <property type="entry name" value="Transferase(Phosphotransferase) domain 1"/>
    <property type="match status" value="2"/>
</dbReference>
<dbReference type="FunFam" id="1.10.510.10:FF:000882">
    <property type="entry name" value="Mitogen-activated protein kinase kinase kinase 17"/>
    <property type="match status" value="1"/>
</dbReference>
<keyword evidence="3" id="KW-0418">Kinase</keyword>
<dbReference type="Proteomes" id="UP000657918">
    <property type="component" value="Unassembled WGS sequence"/>
</dbReference>
<comment type="caution">
    <text evidence="7">The sequence shown here is derived from an EMBL/GenBank/DDBJ whole genome shotgun (WGS) entry which is preliminary data.</text>
</comment>
<evidence type="ECO:0000256" key="1">
    <source>
        <dbReference type="ARBA" id="ARBA00022679"/>
    </source>
</evidence>
<accession>A0A835MXC7</accession>
<feature type="binding site" evidence="5">
    <location>
        <position position="422"/>
    </location>
    <ligand>
        <name>ATP</name>
        <dbReference type="ChEBI" id="CHEBI:30616"/>
    </ligand>
</feature>
<dbReference type="InterPro" id="IPR000719">
    <property type="entry name" value="Prot_kinase_dom"/>
</dbReference>
<feature type="binding site" evidence="5">
    <location>
        <position position="36"/>
    </location>
    <ligand>
        <name>ATP</name>
        <dbReference type="ChEBI" id="CHEBI:30616"/>
    </ligand>
</feature>
<organism evidence="7 8">
    <name type="scientific">Salix dunnii</name>
    <dbReference type="NCBI Taxonomy" id="1413687"/>
    <lineage>
        <taxon>Eukaryota</taxon>
        <taxon>Viridiplantae</taxon>
        <taxon>Streptophyta</taxon>
        <taxon>Embryophyta</taxon>
        <taxon>Tracheophyta</taxon>
        <taxon>Spermatophyta</taxon>
        <taxon>Magnoliopsida</taxon>
        <taxon>eudicotyledons</taxon>
        <taxon>Gunneridae</taxon>
        <taxon>Pentapetalae</taxon>
        <taxon>rosids</taxon>
        <taxon>fabids</taxon>
        <taxon>Malpighiales</taxon>
        <taxon>Salicaceae</taxon>
        <taxon>Saliceae</taxon>
        <taxon>Salix</taxon>
    </lineage>
</organism>
<dbReference type="GO" id="GO:0004672">
    <property type="term" value="F:protein kinase activity"/>
    <property type="evidence" value="ECO:0007669"/>
    <property type="project" value="InterPro"/>
</dbReference>
<sequence>MEWVRGGCLGYGSSSTVHLATSKNSSSTCPAVMAVKSCNQSDTTLLENEREVLNEIGFCPQIIQCFGDCQATDENNECLYNLMLEYAKGGSLSYKLKKSGGRLKESDVKDYTRSILKGLSYVHAKGFVHCDLKLDNILLFENGEVKIADFGLAKKSGQKQGRAEIRGTPLYMAPESVNNNEYESGADIWALGCAVVEMVTGKPAWNCKPGTNMFALLIRIGEGDELPIIPEELSQQGKDFLSKIFVKDPTQRWTADMLLKHPFVADQFQKNVPLKEESKELSASPRCHFNFSEWASFQSSSSPRSELWSDGRVKSISSSLNSSCWTSPADRIRLLAAGQGCNWCDSGCWVNVLAVFMFLTEKKNMFEIAIIFAFLNQKKTRTHALDLPSVMEWVRGQCIGSGSSSRVHLATRKQHPLVVAVKSCAESDTSLLENERQVVTELGYCPQIIRYFGHSHTVEENNERLYNLLLEYAKGGSLSQKLNKVGCFQERDVKDYARSILKGLRHIHAKGFVHCDLKLENILLFDNGEVKIADFGLAKKAGKGQGRAEIRGTPLYMAPESVNDNEYESGVDIWALGCVVIEMLTGKPAWNCKPGTNMFVLLIRIGKGAELPKIPEELSQQGKDFLSKCFVKDPARRWTADMLLEHPFVADQGKGTVPFRGGVEVSSASPRCHFDFPDCVSIQSPSPRTESLSGNEVESVFPSLNSSSWISAADRIRQLASDQCCNWSNSGCWVTVRGGRVEAEKEIQAIGEITFH</sequence>
<evidence type="ECO:0000256" key="4">
    <source>
        <dbReference type="ARBA" id="ARBA00022840"/>
    </source>
</evidence>
<dbReference type="SMART" id="SM00220">
    <property type="entry name" value="S_TKc"/>
    <property type="match status" value="2"/>
</dbReference>
<gene>
    <name evidence="7" type="ORF">SADUNF_Sadunf05G0103700</name>
</gene>
<dbReference type="PROSITE" id="PS00107">
    <property type="entry name" value="PROTEIN_KINASE_ATP"/>
    <property type="match status" value="2"/>
</dbReference>
<keyword evidence="8" id="KW-1185">Reference proteome</keyword>